<feature type="transmembrane region" description="Helical" evidence="1">
    <location>
        <begin position="6"/>
        <end position="26"/>
    </location>
</feature>
<keyword evidence="1" id="KW-0472">Membrane</keyword>
<dbReference type="STRING" id="1802128.A3H64_00525"/>
<evidence type="ECO:0000256" key="1">
    <source>
        <dbReference type="SAM" id="Phobius"/>
    </source>
</evidence>
<organism evidence="2 3">
    <name type="scientific">Candidatus Ryanbacteria bacterium RIFCSPLOWO2_02_FULL_45_11c</name>
    <dbReference type="NCBI Taxonomy" id="1802128"/>
    <lineage>
        <taxon>Bacteria</taxon>
        <taxon>Candidatus Ryaniibacteriota</taxon>
    </lineage>
</organism>
<reference evidence="2 3" key="1">
    <citation type="journal article" date="2016" name="Nat. Commun.">
        <title>Thousands of microbial genomes shed light on interconnected biogeochemical processes in an aquifer system.</title>
        <authorList>
            <person name="Anantharaman K."/>
            <person name="Brown C.T."/>
            <person name="Hug L.A."/>
            <person name="Sharon I."/>
            <person name="Castelle C.J."/>
            <person name="Probst A.J."/>
            <person name="Thomas B.C."/>
            <person name="Singh A."/>
            <person name="Wilkins M.J."/>
            <person name="Karaoz U."/>
            <person name="Brodie E.L."/>
            <person name="Williams K.H."/>
            <person name="Hubbard S.S."/>
            <person name="Banfield J.F."/>
        </authorList>
    </citation>
    <scope>NUCLEOTIDE SEQUENCE [LARGE SCALE GENOMIC DNA]</scope>
</reference>
<sequence>MNWDFFDHNFWQTLITLGAIIAAYLIGKKQNEINASIYRTQDVVELYASFALRKNVNEKGEVISQTPLIYVQNVGTRLIYFEKYIFNGKEYPTTNQVLPSTYSQALNDFYWIELPINGEVHACIEVFYYDLEKRKWKSRIFADLESGTWKIKTLSRETAK</sequence>
<keyword evidence="1" id="KW-1133">Transmembrane helix</keyword>
<accession>A0A1G2H1H6</accession>
<dbReference type="EMBL" id="MHNY01000014">
    <property type="protein sequence ID" value="OGZ56317.1"/>
    <property type="molecule type" value="Genomic_DNA"/>
</dbReference>
<evidence type="ECO:0000313" key="2">
    <source>
        <dbReference type="EMBL" id="OGZ56317.1"/>
    </source>
</evidence>
<name>A0A1G2H1H6_9BACT</name>
<evidence type="ECO:0000313" key="3">
    <source>
        <dbReference type="Proteomes" id="UP000178186"/>
    </source>
</evidence>
<protein>
    <submittedName>
        <fullName evidence="2">Uncharacterized protein</fullName>
    </submittedName>
</protein>
<dbReference type="AlphaFoldDB" id="A0A1G2H1H6"/>
<gene>
    <name evidence="2" type="ORF">A3H64_00525</name>
</gene>
<dbReference type="Proteomes" id="UP000178186">
    <property type="component" value="Unassembled WGS sequence"/>
</dbReference>
<comment type="caution">
    <text evidence="2">The sequence shown here is derived from an EMBL/GenBank/DDBJ whole genome shotgun (WGS) entry which is preliminary data.</text>
</comment>
<keyword evidence="1" id="KW-0812">Transmembrane</keyword>
<proteinExistence type="predicted"/>